<accession>A0A9Q3PKL2</accession>
<organism evidence="2 3">
    <name type="scientific">Austropuccinia psidii MF-1</name>
    <dbReference type="NCBI Taxonomy" id="1389203"/>
    <lineage>
        <taxon>Eukaryota</taxon>
        <taxon>Fungi</taxon>
        <taxon>Dikarya</taxon>
        <taxon>Basidiomycota</taxon>
        <taxon>Pucciniomycotina</taxon>
        <taxon>Pucciniomycetes</taxon>
        <taxon>Pucciniales</taxon>
        <taxon>Sphaerophragmiaceae</taxon>
        <taxon>Austropuccinia</taxon>
    </lineage>
</organism>
<dbReference type="AlphaFoldDB" id="A0A9Q3PKL2"/>
<name>A0A9Q3PKL2_9BASI</name>
<feature type="region of interest" description="Disordered" evidence="1">
    <location>
        <begin position="1"/>
        <end position="61"/>
    </location>
</feature>
<feature type="compositionally biased region" description="Low complexity" evidence="1">
    <location>
        <begin position="17"/>
        <end position="28"/>
    </location>
</feature>
<dbReference type="Proteomes" id="UP000765509">
    <property type="component" value="Unassembled WGS sequence"/>
</dbReference>
<sequence length="90" mass="9969">MEVDSSEDYEDSEDSLSKSISPSDSLPSATELNKSEVTLGRSGRFAIGSKPSQRKSHRPETSLRYMMQLTWPVSIFKAISTQVMNIPSSL</sequence>
<comment type="caution">
    <text evidence="2">The sequence shown here is derived from an EMBL/GenBank/DDBJ whole genome shotgun (WGS) entry which is preliminary data.</text>
</comment>
<gene>
    <name evidence="2" type="ORF">O181_105038</name>
</gene>
<keyword evidence="3" id="KW-1185">Reference proteome</keyword>
<evidence type="ECO:0000313" key="3">
    <source>
        <dbReference type="Proteomes" id="UP000765509"/>
    </source>
</evidence>
<feature type="compositionally biased region" description="Acidic residues" evidence="1">
    <location>
        <begin position="1"/>
        <end position="14"/>
    </location>
</feature>
<evidence type="ECO:0000256" key="1">
    <source>
        <dbReference type="SAM" id="MobiDB-lite"/>
    </source>
</evidence>
<protein>
    <submittedName>
        <fullName evidence="2">Uncharacterized protein</fullName>
    </submittedName>
</protein>
<evidence type="ECO:0000313" key="2">
    <source>
        <dbReference type="EMBL" id="MBW0565323.1"/>
    </source>
</evidence>
<reference evidence="2" key="1">
    <citation type="submission" date="2021-03" db="EMBL/GenBank/DDBJ databases">
        <title>Draft genome sequence of rust myrtle Austropuccinia psidii MF-1, a brazilian biotype.</title>
        <authorList>
            <person name="Quecine M.C."/>
            <person name="Pachon D.M.R."/>
            <person name="Bonatelli M.L."/>
            <person name="Correr F.H."/>
            <person name="Franceschini L.M."/>
            <person name="Leite T.F."/>
            <person name="Margarido G.R.A."/>
            <person name="Almeida C.A."/>
            <person name="Ferrarezi J.A."/>
            <person name="Labate C.A."/>
        </authorList>
    </citation>
    <scope>NUCLEOTIDE SEQUENCE</scope>
    <source>
        <strain evidence="2">MF-1</strain>
    </source>
</reference>
<dbReference type="EMBL" id="AVOT02077226">
    <property type="protein sequence ID" value="MBW0565323.1"/>
    <property type="molecule type" value="Genomic_DNA"/>
</dbReference>
<proteinExistence type="predicted"/>